<proteinExistence type="predicted"/>
<organism evidence="1 2">
    <name type="scientific">Solanum pinnatisectum</name>
    <name type="common">tansyleaf nightshade</name>
    <dbReference type="NCBI Taxonomy" id="50273"/>
    <lineage>
        <taxon>Eukaryota</taxon>
        <taxon>Viridiplantae</taxon>
        <taxon>Streptophyta</taxon>
        <taxon>Embryophyta</taxon>
        <taxon>Tracheophyta</taxon>
        <taxon>Spermatophyta</taxon>
        <taxon>Magnoliopsida</taxon>
        <taxon>eudicotyledons</taxon>
        <taxon>Gunneridae</taxon>
        <taxon>Pentapetalae</taxon>
        <taxon>asterids</taxon>
        <taxon>lamiids</taxon>
        <taxon>Solanales</taxon>
        <taxon>Solanaceae</taxon>
        <taxon>Solanoideae</taxon>
        <taxon>Solaneae</taxon>
        <taxon>Solanum</taxon>
    </lineage>
</organism>
<dbReference type="Proteomes" id="UP001311915">
    <property type="component" value="Unassembled WGS sequence"/>
</dbReference>
<name>A0AAV9LRC3_9SOLN</name>
<sequence>MLCSVNSIEENCKLDGFVHNRSSYSSMSKTFQVPCPLRETVIQACSHLAHNKNFTSESAGQALITQQVKL</sequence>
<dbReference type="EMBL" id="JAWPEI010000004">
    <property type="protein sequence ID" value="KAK4728271.1"/>
    <property type="molecule type" value="Genomic_DNA"/>
</dbReference>
<reference evidence="1 2" key="1">
    <citation type="submission" date="2023-10" db="EMBL/GenBank/DDBJ databases">
        <title>Genome-Wide Identification Analysis in wild type Solanum Pinnatisectum Reveals Some Genes Defensing Phytophthora Infestans.</title>
        <authorList>
            <person name="Sun C."/>
        </authorList>
    </citation>
    <scope>NUCLEOTIDE SEQUENCE [LARGE SCALE GENOMIC DNA]</scope>
    <source>
        <strain evidence="1">LQN</strain>
        <tissue evidence="1">Leaf</tissue>
    </source>
</reference>
<comment type="caution">
    <text evidence="1">The sequence shown here is derived from an EMBL/GenBank/DDBJ whole genome shotgun (WGS) entry which is preliminary data.</text>
</comment>
<accession>A0AAV9LRC3</accession>
<evidence type="ECO:0000313" key="2">
    <source>
        <dbReference type="Proteomes" id="UP001311915"/>
    </source>
</evidence>
<protein>
    <submittedName>
        <fullName evidence="1">Uncharacterized protein</fullName>
    </submittedName>
</protein>
<keyword evidence="2" id="KW-1185">Reference proteome</keyword>
<dbReference type="AlphaFoldDB" id="A0AAV9LRC3"/>
<evidence type="ECO:0000313" key="1">
    <source>
        <dbReference type="EMBL" id="KAK4728271.1"/>
    </source>
</evidence>
<gene>
    <name evidence="1" type="ORF">R3W88_021259</name>
</gene>